<protein>
    <submittedName>
        <fullName evidence="2">Uncharacterized protein</fullName>
    </submittedName>
</protein>
<dbReference type="STRING" id="1388766.A0A017S9X9"/>
<reference evidence="3" key="1">
    <citation type="journal article" date="2014" name="Nat. Commun.">
        <title>Genomic adaptations of the halophilic Dead Sea filamentous fungus Eurotium rubrum.</title>
        <authorList>
            <person name="Kis-Papo T."/>
            <person name="Weig A.R."/>
            <person name="Riley R."/>
            <person name="Persoh D."/>
            <person name="Salamov A."/>
            <person name="Sun H."/>
            <person name="Lipzen A."/>
            <person name="Wasser S.P."/>
            <person name="Rambold G."/>
            <person name="Grigoriev I.V."/>
            <person name="Nevo E."/>
        </authorList>
    </citation>
    <scope>NUCLEOTIDE SEQUENCE [LARGE SCALE GENOMIC DNA]</scope>
    <source>
        <strain evidence="3">CBS 135680</strain>
    </source>
</reference>
<feature type="compositionally biased region" description="Low complexity" evidence="1">
    <location>
        <begin position="265"/>
        <end position="277"/>
    </location>
</feature>
<dbReference type="OrthoDB" id="3922785at2759"/>
<gene>
    <name evidence="2" type="ORF">EURHEDRAFT_542899</name>
</gene>
<dbReference type="EMBL" id="KK088434">
    <property type="protein sequence ID" value="EYE92990.1"/>
    <property type="molecule type" value="Genomic_DNA"/>
</dbReference>
<sequence length="277" mass="30808">MLEKEEPISTTASINHDTLQLTDYYGPKYLSGEPTALPRKRVYQLMPEVNAIGCSGGGAGVNSEKATNEIRRWMFTIQLVPGKAPSNVVVYRTLKWELTENELDSQSVHNNVIRTGFAFQHDREAFGIRVEIHGKLQKRTCQLKEFWKNKTRHLKFPPEASPDQGSAVTLVDVREMRQSHRNLYRLAMSLPHEMIRQNQLEVPVEVPNPMPSLLQGLPSVFHPPATQPQASINKSGISEHLKGPSAQGLISAARSIGSENQQTESSISSSSLSSTTL</sequence>
<keyword evidence="3" id="KW-1185">Reference proteome</keyword>
<dbReference type="AlphaFoldDB" id="A0A017S9X9"/>
<dbReference type="HOGENOM" id="CLU_1004647_0_0_1"/>
<organism evidence="2 3">
    <name type="scientific">Aspergillus ruber (strain CBS 135680)</name>
    <dbReference type="NCBI Taxonomy" id="1388766"/>
    <lineage>
        <taxon>Eukaryota</taxon>
        <taxon>Fungi</taxon>
        <taxon>Dikarya</taxon>
        <taxon>Ascomycota</taxon>
        <taxon>Pezizomycotina</taxon>
        <taxon>Eurotiomycetes</taxon>
        <taxon>Eurotiomycetidae</taxon>
        <taxon>Eurotiales</taxon>
        <taxon>Aspergillaceae</taxon>
        <taxon>Aspergillus</taxon>
        <taxon>Aspergillus subgen. Aspergillus</taxon>
    </lineage>
</organism>
<dbReference type="GeneID" id="63702535"/>
<dbReference type="Proteomes" id="UP000019804">
    <property type="component" value="Unassembled WGS sequence"/>
</dbReference>
<evidence type="ECO:0000313" key="3">
    <source>
        <dbReference type="Proteomes" id="UP000019804"/>
    </source>
</evidence>
<evidence type="ECO:0000256" key="1">
    <source>
        <dbReference type="SAM" id="MobiDB-lite"/>
    </source>
</evidence>
<accession>A0A017S9X9</accession>
<dbReference type="RefSeq" id="XP_040636678.1">
    <property type="nucleotide sequence ID" value="XM_040787411.1"/>
</dbReference>
<feature type="region of interest" description="Disordered" evidence="1">
    <location>
        <begin position="256"/>
        <end position="277"/>
    </location>
</feature>
<evidence type="ECO:0000313" key="2">
    <source>
        <dbReference type="EMBL" id="EYE92990.1"/>
    </source>
</evidence>
<proteinExistence type="predicted"/>
<name>A0A017S9X9_ASPRC</name>